<sequence>MMSHASIVCEPTVMPRLIAIFFVLLLPAHASAQKQHTQPQQYVVECAAQFARTASHVDLVKRYGAKNVSYATVDRDGETASATVLFAQDPQRRLDIEWYDESRRRLPSRIVVFGEQNQWIGPLGIRNGMTIEEIEKRAGKPFRINGFGFDVAGAGHFEETVLGKLSGGCAFGGYFEIKDGLPPDHLNRFIGEVEIDSNDPDLRGLKPILWSYSLTYPPQSTD</sequence>
<dbReference type="Proteomes" id="UP000440304">
    <property type="component" value="Unassembled WGS sequence"/>
</dbReference>
<dbReference type="AlphaFoldDB" id="A0A6N8TM45"/>
<evidence type="ECO:0000313" key="2">
    <source>
        <dbReference type="Proteomes" id="UP000440304"/>
    </source>
</evidence>
<accession>A0A6N8TM45</accession>
<evidence type="ECO:0000313" key="1">
    <source>
        <dbReference type="EMBL" id="MXO02194.1"/>
    </source>
</evidence>
<name>A0A6N8TM45_SHIZO</name>
<dbReference type="EMBL" id="WUML01000019">
    <property type="protein sequence ID" value="MXO02194.1"/>
    <property type="molecule type" value="Genomic_DNA"/>
</dbReference>
<organism evidence="1 2">
    <name type="scientific">Shinella zoogloeoides</name>
    <name type="common">Crabtreella saccharophila</name>
    <dbReference type="NCBI Taxonomy" id="352475"/>
    <lineage>
        <taxon>Bacteria</taxon>
        <taxon>Pseudomonadati</taxon>
        <taxon>Pseudomonadota</taxon>
        <taxon>Alphaproteobacteria</taxon>
        <taxon>Hyphomicrobiales</taxon>
        <taxon>Rhizobiaceae</taxon>
        <taxon>Shinella</taxon>
    </lineage>
</organism>
<reference evidence="1 2" key="1">
    <citation type="submission" date="2019-12" db="EMBL/GenBank/DDBJ databases">
        <title>Shinella granuli gen. nov., sp. nov., and proposal of the reclassification of Zoogloea ramigera ATCC 19623 as Shinella zoogloeoides sp. nov.</title>
        <authorList>
            <person name="Gao J."/>
        </authorList>
    </citation>
    <scope>NUCLEOTIDE SEQUENCE [LARGE SCALE GENOMIC DNA]</scope>
    <source>
        <strain evidence="1 2">DSM 287</strain>
    </source>
</reference>
<gene>
    <name evidence="1" type="ORF">GR156_17885</name>
</gene>
<comment type="caution">
    <text evidence="1">The sequence shown here is derived from an EMBL/GenBank/DDBJ whole genome shotgun (WGS) entry which is preliminary data.</text>
</comment>
<protein>
    <submittedName>
        <fullName evidence="1">Uncharacterized protein</fullName>
    </submittedName>
</protein>
<dbReference type="RefSeq" id="WP_160787494.1">
    <property type="nucleotide sequence ID" value="NZ_CP086610.1"/>
</dbReference>
<dbReference type="OrthoDB" id="1144014at2"/>
<proteinExistence type="predicted"/>